<accession>A0A1I6E3M6</accession>
<evidence type="ECO:0008006" key="5">
    <source>
        <dbReference type="Google" id="ProtNLM"/>
    </source>
</evidence>
<reference evidence="4" key="1">
    <citation type="submission" date="2016-10" db="EMBL/GenBank/DDBJ databases">
        <authorList>
            <person name="Varghese N."/>
            <person name="Submissions S."/>
        </authorList>
    </citation>
    <scope>NUCLEOTIDE SEQUENCE [LARGE SCALE GENOMIC DNA]</scope>
    <source>
        <strain evidence="4">DSM 44232</strain>
    </source>
</reference>
<name>A0A1I6E3M6_9PSEU</name>
<dbReference type="EMBL" id="FOYL01000003">
    <property type="protein sequence ID" value="SFR12296.1"/>
    <property type="molecule type" value="Genomic_DNA"/>
</dbReference>
<gene>
    <name evidence="3" type="ORF">SAMN04488564_103778</name>
</gene>
<feature type="chain" id="PRO_5011711112" description="Pentapeptide repeat-containing protein" evidence="2">
    <location>
        <begin position="25"/>
        <end position="107"/>
    </location>
</feature>
<dbReference type="Proteomes" id="UP000198583">
    <property type="component" value="Unassembled WGS sequence"/>
</dbReference>
<sequence>MIKKAIVLGVAIAGMGLFASTAQAAPTQSRDVLDTQLVGPISITALSHNPWTPGNGNVTGSGNIGGNGNNVGNNNNGGNGNSNGGGGNNVGAGNSGGNGNNSPGFPG</sequence>
<organism evidence="3 4">
    <name type="scientific">Lentzea waywayandensis</name>
    <dbReference type="NCBI Taxonomy" id="84724"/>
    <lineage>
        <taxon>Bacteria</taxon>
        <taxon>Bacillati</taxon>
        <taxon>Actinomycetota</taxon>
        <taxon>Actinomycetes</taxon>
        <taxon>Pseudonocardiales</taxon>
        <taxon>Pseudonocardiaceae</taxon>
        <taxon>Lentzea</taxon>
    </lineage>
</organism>
<feature type="compositionally biased region" description="Gly residues" evidence="1">
    <location>
        <begin position="57"/>
        <end position="99"/>
    </location>
</feature>
<evidence type="ECO:0000256" key="1">
    <source>
        <dbReference type="SAM" id="MobiDB-lite"/>
    </source>
</evidence>
<evidence type="ECO:0000256" key="2">
    <source>
        <dbReference type="SAM" id="SignalP"/>
    </source>
</evidence>
<keyword evidence="2" id="KW-0732">Signal</keyword>
<protein>
    <recommendedName>
        <fullName evidence="5">Pentapeptide repeat-containing protein</fullName>
    </recommendedName>
</protein>
<evidence type="ECO:0000313" key="3">
    <source>
        <dbReference type="EMBL" id="SFR12296.1"/>
    </source>
</evidence>
<dbReference type="OrthoDB" id="3700584at2"/>
<feature type="region of interest" description="Disordered" evidence="1">
    <location>
        <begin position="45"/>
        <end position="107"/>
    </location>
</feature>
<evidence type="ECO:0000313" key="4">
    <source>
        <dbReference type="Proteomes" id="UP000198583"/>
    </source>
</evidence>
<feature type="signal peptide" evidence="2">
    <location>
        <begin position="1"/>
        <end position="24"/>
    </location>
</feature>
<dbReference type="RefSeq" id="WP_093592931.1">
    <property type="nucleotide sequence ID" value="NZ_FOYL01000003.1"/>
</dbReference>
<keyword evidence="4" id="KW-1185">Reference proteome</keyword>
<dbReference type="AlphaFoldDB" id="A0A1I6E3M6"/>
<proteinExistence type="predicted"/>